<name>A0ABV2KS66_9BACI</name>
<dbReference type="InterPro" id="IPR020138">
    <property type="entry name" value="Uncharacterised_YqzF"/>
</dbReference>
<keyword evidence="3" id="KW-1185">Reference proteome</keyword>
<evidence type="ECO:0000256" key="1">
    <source>
        <dbReference type="SAM" id="Phobius"/>
    </source>
</evidence>
<evidence type="ECO:0000313" key="2">
    <source>
        <dbReference type="EMBL" id="MET3682422.1"/>
    </source>
</evidence>
<sequence length="77" mass="8525">MRLLALIIMIIPGVIAAYGMKLMRDAFFGQVAAIFFNNVFLQFIGGLALFIGGIGFIGGFIVHRDRKRDKIPNKHSS</sequence>
<comment type="caution">
    <text evidence="2">The sequence shown here is derived from an EMBL/GenBank/DDBJ whole genome shotgun (WGS) entry which is preliminary data.</text>
</comment>
<dbReference type="RefSeq" id="WP_354218972.1">
    <property type="nucleotide sequence ID" value="NZ_JBEPMX010000001.1"/>
</dbReference>
<reference evidence="2 3" key="1">
    <citation type="submission" date="2024-06" db="EMBL/GenBank/DDBJ databases">
        <title>Genomic Encyclopedia of Type Strains, Phase IV (KMG-IV): sequencing the most valuable type-strain genomes for metagenomic binning, comparative biology and taxonomic classification.</title>
        <authorList>
            <person name="Goeker M."/>
        </authorList>
    </citation>
    <scope>NUCLEOTIDE SEQUENCE [LARGE SCALE GENOMIC DNA]</scope>
    <source>
        <strain evidence="2 3">DSM 23520</strain>
    </source>
</reference>
<dbReference type="Pfam" id="PF11118">
    <property type="entry name" value="DUF2627"/>
    <property type="match status" value="1"/>
</dbReference>
<keyword evidence="1" id="KW-1133">Transmembrane helix</keyword>
<dbReference type="Proteomes" id="UP001549167">
    <property type="component" value="Unassembled WGS sequence"/>
</dbReference>
<evidence type="ECO:0000313" key="3">
    <source>
        <dbReference type="Proteomes" id="UP001549167"/>
    </source>
</evidence>
<keyword evidence="1" id="KW-0472">Membrane</keyword>
<protein>
    <recommendedName>
        <fullName evidence="4">DUF2627 domain-containing protein</fullName>
    </recommendedName>
</protein>
<gene>
    <name evidence="2" type="ORF">ABID56_000501</name>
</gene>
<feature type="transmembrane region" description="Helical" evidence="1">
    <location>
        <begin position="40"/>
        <end position="62"/>
    </location>
</feature>
<keyword evidence="1" id="KW-0812">Transmembrane</keyword>
<accession>A0ABV2KS66</accession>
<organism evidence="2 3">
    <name type="scientific">Alkalibacillus flavidus</name>
    <dbReference type="NCBI Taxonomy" id="546021"/>
    <lineage>
        <taxon>Bacteria</taxon>
        <taxon>Bacillati</taxon>
        <taxon>Bacillota</taxon>
        <taxon>Bacilli</taxon>
        <taxon>Bacillales</taxon>
        <taxon>Bacillaceae</taxon>
        <taxon>Alkalibacillus</taxon>
    </lineage>
</organism>
<dbReference type="EMBL" id="JBEPMX010000001">
    <property type="protein sequence ID" value="MET3682422.1"/>
    <property type="molecule type" value="Genomic_DNA"/>
</dbReference>
<proteinExistence type="predicted"/>
<evidence type="ECO:0008006" key="4">
    <source>
        <dbReference type="Google" id="ProtNLM"/>
    </source>
</evidence>